<feature type="compositionally biased region" description="Polar residues" evidence="1">
    <location>
        <begin position="11"/>
        <end position="24"/>
    </location>
</feature>
<feature type="region of interest" description="Disordered" evidence="1">
    <location>
        <begin position="1"/>
        <end position="28"/>
    </location>
</feature>
<keyword evidence="3" id="KW-1185">Reference proteome</keyword>
<evidence type="ECO:0008006" key="4">
    <source>
        <dbReference type="Google" id="ProtNLM"/>
    </source>
</evidence>
<dbReference type="InterPro" id="IPR024997">
    <property type="entry name" value="DUF3892"/>
</dbReference>
<evidence type="ECO:0000313" key="2">
    <source>
        <dbReference type="EMBL" id="KWW22253.1"/>
    </source>
</evidence>
<sequence length="98" mass="11058">MDQFEKAYESYKQQGTPQANQPDSTGKEEIIAVRKNEDDNIIAIKTNSGRELDYPTALSEAKAGQLANVDVFHKYGRDILRSEPDGIKENNLDQLPEF</sequence>
<organism evidence="2 3">
    <name type="scientific">Peribacillus simplex</name>
    <dbReference type="NCBI Taxonomy" id="1478"/>
    <lineage>
        <taxon>Bacteria</taxon>
        <taxon>Bacillati</taxon>
        <taxon>Bacillota</taxon>
        <taxon>Bacilli</taxon>
        <taxon>Bacillales</taxon>
        <taxon>Bacillaceae</taxon>
        <taxon>Peribacillus</taxon>
    </lineage>
</organism>
<evidence type="ECO:0000313" key="3">
    <source>
        <dbReference type="Proteomes" id="UP000064189"/>
    </source>
</evidence>
<dbReference type="Pfam" id="PF13031">
    <property type="entry name" value="DUF3892"/>
    <property type="match status" value="1"/>
</dbReference>
<protein>
    <recommendedName>
        <fullName evidence="4">DUF3892 domain-containing protein</fullName>
    </recommendedName>
</protein>
<name>A0A109N2P4_9BACI</name>
<comment type="caution">
    <text evidence="2">The sequence shown here is derived from an EMBL/GenBank/DDBJ whole genome shotgun (WGS) entry which is preliminary data.</text>
</comment>
<gene>
    <name evidence="2" type="ORF">AS888_13345</name>
</gene>
<accession>A0A109N2P4</accession>
<reference evidence="2 3" key="1">
    <citation type="submission" date="2015-11" db="EMBL/GenBank/DDBJ databases">
        <title>Genome Sequence of Bacillus simplex strain VanAntwerpen2.</title>
        <authorList>
            <person name="Couger M.B."/>
        </authorList>
    </citation>
    <scope>NUCLEOTIDE SEQUENCE [LARGE SCALE GENOMIC DNA]</scope>
    <source>
        <strain evidence="2 3">VanAntwerpen02</strain>
    </source>
</reference>
<dbReference type="Proteomes" id="UP000064189">
    <property type="component" value="Unassembled WGS sequence"/>
</dbReference>
<dbReference type="EMBL" id="LNNH01000007">
    <property type="protein sequence ID" value="KWW22253.1"/>
    <property type="molecule type" value="Genomic_DNA"/>
</dbReference>
<dbReference type="AlphaFoldDB" id="A0A109N2P4"/>
<dbReference type="RefSeq" id="WP_061140562.1">
    <property type="nucleotide sequence ID" value="NZ_LNNH01000007.1"/>
</dbReference>
<proteinExistence type="predicted"/>
<evidence type="ECO:0000256" key="1">
    <source>
        <dbReference type="SAM" id="MobiDB-lite"/>
    </source>
</evidence>